<dbReference type="EMBL" id="CADEPI010000198">
    <property type="protein sequence ID" value="CAB3379953.1"/>
    <property type="molecule type" value="Genomic_DNA"/>
</dbReference>
<evidence type="ECO:0000313" key="2">
    <source>
        <dbReference type="EMBL" id="CAB3379953.1"/>
    </source>
</evidence>
<protein>
    <submittedName>
        <fullName evidence="2">Uncharacterized protein</fullName>
    </submittedName>
</protein>
<gene>
    <name evidence="2" type="ORF">CLODIP_2_CD09109</name>
</gene>
<proteinExistence type="predicted"/>
<organism evidence="2 3">
    <name type="scientific">Cloeon dipterum</name>
    <dbReference type="NCBI Taxonomy" id="197152"/>
    <lineage>
        <taxon>Eukaryota</taxon>
        <taxon>Metazoa</taxon>
        <taxon>Ecdysozoa</taxon>
        <taxon>Arthropoda</taxon>
        <taxon>Hexapoda</taxon>
        <taxon>Insecta</taxon>
        <taxon>Pterygota</taxon>
        <taxon>Palaeoptera</taxon>
        <taxon>Ephemeroptera</taxon>
        <taxon>Pisciforma</taxon>
        <taxon>Baetidae</taxon>
        <taxon>Cloeon</taxon>
    </lineage>
</organism>
<comment type="caution">
    <text evidence="2">The sequence shown here is derived from an EMBL/GenBank/DDBJ whole genome shotgun (WGS) entry which is preliminary data.</text>
</comment>
<feature type="non-terminal residue" evidence="2">
    <location>
        <position position="1"/>
    </location>
</feature>
<name>A0A8S1DIZ3_9INSE</name>
<dbReference type="Proteomes" id="UP000494165">
    <property type="component" value="Unassembled WGS sequence"/>
</dbReference>
<sequence length="127" mass="13819">HAFSNDTHVFPPARSDTVYDDVGPENSNTAPSEETRPENPDEPLYAEVDPEPPTSIPSPEPYEVPLHLMRNAKAGKRSEPVNDQVGQTEQEPIYDDVGPSGPASGPSRNEKSGRKPTESVQYLAVLP</sequence>
<feature type="compositionally biased region" description="Basic and acidic residues" evidence="1">
    <location>
        <begin position="108"/>
        <end position="117"/>
    </location>
</feature>
<evidence type="ECO:0000256" key="1">
    <source>
        <dbReference type="SAM" id="MobiDB-lite"/>
    </source>
</evidence>
<reference evidence="2 3" key="1">
    <citation type="submission" date="2020-04" db="EMBL/GenBank/DDBJ databases">
        <authorList>
            <person name="Alioto T."/>
            <person name="Alioto T."/>
            <person name="Gomez Garrido J."/>
        </authorList>
    </citation>
    <scope>NUCLEOTIDE SEQUENCE [LARGE SCALE GENOMIC DNA]</scope>
</reference>
<dbReference type="AlphaFoldDB" id="A0A8S1DIZ3"/>
<feature type="compositionally biased region" description="Pro residues" evidence="1">
    <location>
        <begin position="51"/>
        <end position="62"/>
    </location>
</feature>
<feature type="region of interest" description="Disordered" evidence="1">
    <location>
        <begin position="1"/>
        <end position="127"/>
    </location>
</feature>
<evidence type="ECO:0000313" key="3">
    <source>
        <dbReference type="Proteomes" id="UP000494165"/>
    </source>
</evidence>
<accession>A0A8S1DIZ3</accession>
<keyword evidence="3" id="KW-1185">Reference proteome</keyword>